<protein>
    <recommendedName>
        <fullName evidence="3">Resolvase/invertase-type recombinase catalytic domain-containing protein</fullName>
    </recommendedName>
</protein>
<keyword evidence="2" id="KW-1185">Reference proteome</keyword>
<name>A0ABV6SHE9_AZOPA</name>
<comment type="caution">
    <text evidence="1">The sequence shown here is derived from an EMBL/GenBank/DDBJ whole genome shotgun (WGS) entry which is preliminary data.</text>
</comment>
<proteinExistence type="predicted"/>
<evidence type="ECO:0008006" key="3">
    <source>
        <dbReference type="Google" id="ProtNLM"/>
    </source>
</evidence>
<gene>
    <name evidence="1" type="ORF">ACFFGX_04930</name>
</gene>
<dbReference type="EMBL" id="JBHLSS010000032">
    <property type="protein sequence ID" value="MFC0708962.1"/>
    <property type="molecule type" value="Genomic_DNA"/>
</dbReference>
<accession>A0ABV6SHE9</accession>
<dbReference type="Proteomes" id="UP001589891">
    <property type="component" value="Unassembled WGS sequence"/>
</dbReference>
<organism evidence="1 2">
    <name type="scientific">Azorhizophilus paspali</name>
    <name type="common">Azotobacter paspali</name>
    <dbReference type="NCBI Taxonomy" id="69963"/>
    <lineage>
        <taxon>Bacteria</taxon>
        <taxon>Pseudomonadati</taxon>
        <taxon>Pseudomonadota</taxon>
        <taxon>Gammaproteobacteria</taxon>
        <taxon>Pseudomonadales</taxon>
        <taxon>Pseudomonadaceae</taxon>
        <taxon>Azorhizophilus</taxon>
    </lineage>
</organism>
<reference evidence="1 2" key="1">
    <citation type="submission" date="2024-09" db="EMBL/GenBank/DDBJ databases">
        <authorList>
            <person name="Sun Q."/>
            <person name="Mori K."/>
        </authorList>
    </citation>
    <scope>NUCLEOTIDE SEQUENCE [LARGE SCALE GENOMIC DNA]</scope>
    <source>
        <strain evidence="1 2">NCAIM B.01794</strain>
    </source>
</reference>
<dbReference type="RefSeq" id="WP_376943410.1">
    <property type="nucleotide sequence ID" value="NZ_CP171449.1"/>
</dbReference>
<sequence length="63" mass="7197">MRDYAQSHGCEILVLDQERLSPEQEMVQDLMTITHGCSARLHGLRNYRKQLDEALKAAQPPCT</sequence>
<dbReference type="Gene3D" id="1.10.287.2170">
    <property type="match status" value="1"/>
</dbReference>
<evidence type="ECO:0000313" key="1">
    <source>
        <dbReference type="EMBL" id="MFC0708962.1"/>
    </source>
</evidence>
<evidence type="ECO:0000313" key="2">
    <source>
        <dbReference type="Proteomes" id="UP001589891"/>
    </source>
</evidence>